<dbReference type="PROSITE" id="PS50071">
    <property type="entry name" value="HOMEOBOX_2"/>
    <property type="match status" value="1"/>
</dbReference>
<evidence type="ECO:0000256" key="8">
    <source>
        <dbReference type="RuleBase" id="RU000682"/>
    </source>
</evidence>
<dbReference type="PANTHER" id="PTHR24332">
    <property type="entry name" value="HOMEOBOX PROTEIN CDX"/>
    <property type="match status" value="1"/>
</dbReference>
<sequence>MITFSIIGKTRTKDKYRVVYSDVQRVELEREFHFHNKYITIRRKAELAIILGLSERQIKIWFQNRRAKERKQLKKAAEEKSRNLNRPNNNHEIPSYEGMVNQHMMQPNNALPAEQLLPAPANHPIVHPSYSENHHISDRLMKLEMNDDQIG</sequence>
<dbReference type="GO" id="GO:0000977">
    <property type="term" value="F:RNA polymerase II transcription regulatory region sequence-specific DNA binding"/>
    <property type="evidence" value="ECO:0007669"/>
    <property type="project" value="TreeGrafter"/>
</dbReference>
<keyword evidence="5 7" id="KW-0371">Homeobox</keyword>
<feature type="DNA-binding region" description="Homeobox" evidence="7">
    <location>
        <begin position="13"/>
        <end position="73"/>
    </location>
</feature>
<keyword evidence="6 7" id="KW-0539">Nucleus</keyword>
<evidence type="ECO:0000256" key="7">
    <source>
        <dbReference type="PROSITE-ProRule" id="PRU00108"/>
    </source>
</evidence>
<comment type="subcellular location">
    <subcellularLocation>
        <location evidence="1 7 8">Nucleus</location>
    </subcellularLocation>
</comment>
<dbReference type="GO" id="GO:0009948">
    <property type="term" value="P:anterior/posterior axis specification"/>
    <property type="evidence" value="ECO:0007669"/>
    <property type="project" value="TreeGrafter"/>
</dbReference>
<dbReference type="InterPro" id="IPR047152">
    <property type="entry name" value="Caudal_homeobox"/>
</dbReference>
<dbReference type="EMBL" id="JARQZJ010000002">
    <property type="protein sequence ID" value="KAK9869944.1"/>
    <property type="molecule type" value="Genomic_DNA"/>
</dbReference>
<feature type="region of interest" description="Disordered" evidence="9">
    <location>
        <begin position="71"/>
        <end position="91"/>
    </location>
</feature>
<organism evidence="11 12">
    <name type="scientific">Henosepilachna vigintioctopunctata</name>
    <dbReference type="NCBI Taxonomy" id="420089"/>
    <lineage>
        <taxon>Eukaryota</taxon>
        <taxon>Metazoa</taxon>
        <taxon>Ecdysozoa</taxon>
        <taxon>Arthropoda</taxon>
        <taxon>Hexapoda</taxon>
        <taxon>Insecta</taxon>
        <taxon>Pterygota</taxon>
        <taxon>Neoptera</taxon>
        <taxon>Endopterygota</taxon>
        <taxon>Coleoptera</taxon>
        <taxon>Polyphaga</taxon>
        <taxon>Cucujiformia</taxon>
        <taxon>Coccinelloidea</taxon>
        <taxon>Coccinellidae</taxon>
        <taxon>Epilachninae</taxon>
        <taxon>Epilachnini</taxon>
        <taxon>Henosepilachna</taxon>
    </lineage>
</organism>
<name>A0AAW1TIQ7_9CUCU</name>
<feature type="domain" description="Homeobox" evidence="10">
    <location>
        <begin position="11"/>
        <end position="72"/>
    </location>
</feature>
<evidence type="ECO:0000256" key="3">
    <source>
        <dbReference type="ARBA" id="ARBA00022473"/>
    </source>
</evidence>
<dbReference type="GO" id="GO:0030154">
    <property type="term" value="P:cell differentiation"/>
    <property type="evidence" value="ECO:0007669"/>
    <property type="project" value="TreeGrafter"/>
</dbReference>
<evidence type="ECO:0000259" key="10">
    <source>
        <dbReference type="PROSITE" id="PS50071"/>
    </source>
</evidence>
<dbReference type="GO" id="GO:0000981">
    <property type="term" value="F:DNA-binding transcription factor activity, RNA polymerase II-specific"/>
    <property type="evidence" value="ECO:0007669"/>
    <property type="project" value="InterPro"/>
</dbReference>
<comment type="caution">
    <text evidence="11">The sequence shown here is derived from an EMBL/GenBank/DDBJ whole genome shotgun (WGS) entry which is preliminary data.</text>
</comment>
<evidence type="ECO:0000313" key="12">
    <source>
        <dbReference type="Proteomes" id="UP001431783"/>
    </source>
</evidence>
<dbReference type="SMART" id="SM00389">
    <property type="entry name" value="HOX"/>
    <property type="match status" value="1"/>
</dbReference>
<keyword evidence="3" id="KW-0217">Developmental protein</keyword>
<dbReference type="InterPro" id="IPR009057">
    <property type="entry name" value="Homeodomain-like_sf"/>
</dbReference>
<dbReference type="InterPro" id="IPR000047">
    <property type="entry name" value="HTH_motif"/>
</dbReference>
<dbReference type="Gene3D" id="1.10.10.60">
    <property type="entry name" value="Homeodomain-like"/>
    <property type="match status" value="1"/>
</dbReference>
<accession>A0AAW1TIQ7</accession>
<evidence type="ECO:0000256" key="1">
    <source>
        <dbReference type="ARBA" id="ARBA00004123"/>
    </source>
</evidence>
<evidence type="ECO:0000256" key="4">
    <source>
        <dbReference type="ARBA" id="ARBA00023125"/>
    </source>
</evidence>
<evidence type="ECO:0000256" key="6">
    <source>
        <dbReference type="ARBA" id="ARBA00023242"/>
    </source>
</evidence>
<evidence type="ECO:0000256" key="2">
    <source>
        <dbReference type="ARBA" id="ARBA00010341"/>
    </source>
</evidence>
<dbReference type="InterPro" id="IPR017970">
    <property type="entry name" value="Homeobox_CS"/>
</dbReference>
<dbReference type="FunFam" id="1.10.10.60:FF:000574">
    <property type="entry name" value="Homeobox protein CHOX-CAD2"/>
    <property type="match status" value="1"/>
</dbReference>
<dbReference type="GO" id="GO:0005634">
    <property type="term" value="C:nucleus"/>
    <property type="evidence" value="ECO:0007669"/>
    <property type="project" value="UniProtKB-SubCell"/>
</dbReference>
<dbReference type="PANTHER" id="PTHR24332:SF9">
    <property type="entry name" value="HOMEOTIC PROTEIN CAUDAL"/>
    <property type="match status" value="1"/>
</dbReference>
<gene>
    <name evidence="11" type="ORF">WA026_006042</name>
</gene>
<evidence type="ECO:0000256" key="9">
    <source>
        <dbReference type="SAM" id="MobiDB-lite"/>
    </source>
</evidence>
<keyword evidence="4 7" id="KW-0238">DNA-binding</keyword>
<dbReference type="SUPFAM" id="SSF46689">
    <property type="entry name" value="Homeodomain-like"/>
    <property type="match status" value="1"/>
</dbReference>
<keyword evidence="12" id="KW-1185">Reference proteome</keyword>
<dbReference type="CDD" id="cd00086">
    <property type="entry name" value="homeodomain"/>
    <property type="match status" value="1"/>
</dbReference>
<dbReference type="PRINTS" id="PR00024">
    <property type="entry name" value="HOMEOBOX"/>
</dbReference>
<evidence type="ECO:0000256" key="5">
    <source>
        <dbReference type="ARBA" id="ARBA00023155"/>
    </source>
</evidence>
<dbReference type="GO" id="GO:0009887">
    <property type="term" value="P:animal organ morphogenesis"/>
    <property type="evidence" value="ECO:0007669"/>
    <property type="project" value="TreeGrafter"/>
</dbReference>
<comment type="similarity">
    <text evidence="2">Belongs to the Caudal homeobox family.</text>
</comment>
<dbReference type="Proteomes" id="UP001431783">
    <property type="component" value="Unassembled WGS sequence"/>
</dbReference>
<protein>
    <recommendedName>
        <fullName evidence="10">Homeobox domain-containing protein</fullName>
    </recommendedName>
</protein>
<dbReference type="InterPro" id="IPR001356">
    <property type="entry name" value="HD"/>
</dbReference>
<dbReference type="InterPro" id="IPR020479">
    <property type="entry name" value="HD_metazoa"/>
</dbReference>
<dbReference type="PROSITE" id="PS00027">
    <property type="entry name" value="HOMEOBOX_1"/>
    <property type="match status" value="1"/>
</dbReference>
<dbReference type="AlphaFoldDB" id="A0AAW1TIQ7"/>
<dbReference type="PRINTS" id="PR00031">
    <property type="entry name" value="HTHREPRESSR"/>
</dbReference>
<proteinExistence type="inferred from homology"/>
<evidence type="ECO:0000313" key="11">
    <source>
        <dbReference type="EMBL" id="KAK9869944.1"/>
    </source>
</evidence>
<dbReference type="Pfam" id="PF00046">
    <property type="entry name" value="Homeodomain"/>
    <property type="match status" value="1"/>
</dbReference>
<reference evidence="11 12" key="1">
    <citation type="submission" date="2023-03" db="EMBL/GenBank/DDBJ databases">
        <title>Genome insight into feeding habits of ladybird beetles.</title>
        <authorList>
            <person name="Li H.-S."/>
            <person name="Huang Y.-H."/>
            <person name="Pang H."/>
        </authorList>
    </citation>
    <scope>NUCLEOTIDE SEQUENCE [LARGE SCALE GENOMIC DNA]</scope>
    <source>
        <strain evidence="11">SYSU_2023b</strain>
        <tissue evidence="11">Whole body</tissue>
    </source>
</reference>